<dbReference type="Proteomes" id="UP001159363">
    <property type="component" value="Chromosome 9"/>
</dbReference>
<gene>
    <name evidence="2" type="ORF">PR048_024600</name>
</gene>
<feature type="compositionally biased region" description="Basic and acidic residues" evidence="1">
    <location>
        <begin position="534"/>
        <end position="551"/>
    </location>
</feature>
<accession>A0ABQ9GP18</accession>
<keyword evidence="3" id="KW-1185">Reference proteome</keyword>
<feature type="region of interest" description="Disordered" evidence="1">
    <location>
        <begin position="741"/>
        <end position="761"/>
    </location>
</feature>
<comment type="caution">
    <text evidence="2">The sequence shown here is derived from an EMBL/GenBank/DDBJ whole genome shotgun (WGS) entry which is preliminary data.</text>
</comment>
<protein>
    <submittedName>
        <fullName evidence="2">Uncharacterized protein</fullName>
    </submittedName>
</protein>
<name>A0ABQ9GP18_9NEOP</name>
<proteinExistence type="predicted"/>
<feature type="region of interest" description="Disordered" evidence="1">
    <location>
        <begin position="1"/>
        <end position="63"/>
    </location>
</feature>
<evidence type="ECO:0000256" key="1">
    <source>
        <dbReference type="SAM" id="MobiDB-lite"/>
    </source>
</evidence>
<dbReference type="EMBL" id="JARBHB010000010">
    <property type="protein sequence ID" value="KAJ8873766.1"/>
    <property type="molecule type" value="Genomic_DNA"/>
</dbReference>
<reference evidence="2 3" key="1">
    <citation type="submission" date="2023-02" db="EMBL/GenBank/DDBJ databases">
        <title>LHISI_Scaffold_Assembly.</title>
        <authorList>
            <person name="Stuart O.P."/>
            <person name="Cleave R."/>
            <person name="Magrath M.J.L."/>
            <person name="Mikheyev A.S."/>
        </authorList>
    </citation>
    <scope>NUCLEOTIDE SEQUENCE [LARGE SCALE GENOMIC DNA]</scope>
    <source>
        <strain evidence="2">Daus_M_001</strain>
        <tissue evidence="2">Leg muscle</tissue>
    </source>
</reference>
<organism evidence="2 3">
    <name type="scientific">Dryococelus australis</name>
    <dbReference type="NCBI Taxonomy" id="614101"/>
    <lineage>
        <taxon>Eukaryota</taxon>
        <taxon>Metazoa</taxon>
        <taxon>Ecdysozoa</taxon>
        <taxon>Arthropoda</taxon>
        <taxon>Hexapoda</taxon>
        <taxon>Insecta</taxon>
        <taxon>Pterygota</taxon>
        <taxon>Neoptera</taxon>
        <taxon>Polyneoptera</taxon>
        <taxon>Phasmatodea</taxon>
        <taxon>Verophasmatodea</taxon>
        <taxon>Anareolatae</taxon>
        <taxon>Phasmatidae</taxon>
        <taxon>Eurycanthinae</taxon>
        <taxon>Dryococelus</taxon>
    </lineage>
</organism>
<feature type="compositionally biased region" description="Basic and acidic residues" evidence="1">
    <location>
        <begin position="13"/>
        <end position="24"/>
    </location>
</feature>
<feature type="compositionally biased region" description="Low complexity" evidence="1">
    <location>
        <begin position="741"/>
        <end position="751"/>
    </location>
</feature>
<feature type="region of interest" description="Disordered" evidence="1">
    <location>
        <begin position="529"/>
        <end position="603"/>
    </location>
</feature>
<sequence>MEQRMNAGEGETGDLRENPPDKGNVRPSFPHVKVRVTPPSPWREESSLTTKPPRPPKLRKLRRPDACPPVSTWIANCSLINILPLASGPASGIYISGVFLGRWSQVVLQSSWRSSGLSDIFIINLLALLPIFEEGKGQRGSHFFLPGPLSSSRDNNALEVFPEMRSVQKSRLWFADLQGRASSSCKPTSPHNGKLTVVPPLLPQHTGPRSGCSLTLIASHSLQFDSSRGMVHESTRPYSHVGGLFPICPEPLTGSRLRHTQTAHMSGVVLVTCQMFQANGLMCAGERVTVVFFDFCMWLPENLPTPVKSMEFSFILQNALEQSAKPPLRFSSRFYSWREYFIPHSGRWGRENHPSTPMRHCDRSDSVDLSRPFSNPYTSDTNPASVGAVVDLQCAPCYVSLRTLYTQACCAARQCGITIIFPFTLKILWHISETFDTRVLGNKQPLATPTCLGSMVSYVHMLTAWRVSTVHLRDMQLAVHAGIFNVPGFMLQSSSRGRLTDYDLTPISYPEFEPRASRAPDRWRTNRLRYGSEATERKSGWRKRETPEKTRRPVASSSAIPACEDPGVTRPGIEPGSSLVGGEQVNSSATAAPRLPPSHPGEPSSIIGGIASLILTCRNRTGRCRRSVGFLGDLLFPRPCISALLHPLLASFSPAPKTSIVKSHPNLSTQLVRADICYDEHSSSAAGLGAVTHNCMQAGAPDARLAMRENKFEKGRAFRGQFRAAREITSINNYFLNRSAQSCSSSQQPPKKQYRTGCDRDNAPKEEFYSYVSGERTFENSKFSTATINVNR</sequence>
<evidence type="ECO:0000313" key="2">
    <source>
        <dbReference type="EMBL" id="KAJ8873766.1"/>
    </source>
</evidence>
<evidence type="ECO:0000313" key="3">
    <source>
        <dbReference type="Proteomes" id="UP001159363"/>
    </source>
</evidence>